<proteinExistence type="predicted"/>
<name>A0A9D5A4K7_PEA</name>
<gene>
    <name evidence="2" type="ORF">KIW84_061733</name>
</gene>
<evidence type="ECO:0000256" key="1">
    <source>
        <dbReference type="SAM" id="MobiDB-lite"/>
    </source>
</evidence>
<accession>A0A9D5A4K7</accession>
<feature type="region of interest" description="Disordered" evidence="1">
    <location>
        <begin position="131"/>
        <end position="171"/>
    </location>
</feature>
<protein>
    <submittedName>
        <fullName evidence="2">Uncharacterized protein</fullName>
    </submittedName>
</protein>
<evidence type="ECO:0000313" key="2">
    <source>
        <dbReference type="EMBL" id="KAI5395244.1"/>
    </source>
</evidence>
<evidence type="ECO:0000313" key="3">
    <source>
        <dbReference type="Proteomes" id="UP001058974"/>
    </source>
</evidence>
<dbReference type="Gramene" id="Psat06G0173300-T1">
    <property type="protein sequence ID" value="KAI5395244.1"/>
    <property type="gene ID" value="KIW84_061733"/>
</dbReference>
<reference evidence="2 3" key="1">
    <citation type="journal article" date="2022" name="Nat. Genet.">
        <title>Improved pea reference genome and pan-genome highlight genomic features and evolutionary characteristics.</title>
        <authorList>
            <person name="Yang T."/>
            <person name="Liu R."/>
            <person name="Luo Y."/>
            <person name="Hu S."/>
            <person name="Wang D."/>
            <person name="Wang C."/>
            <person name="Pandey M.K."/>
            <person name="Ge S."/>
            <person name="Xu Q."/>
            <person name="Li N."/>
            <person name="Li G."/>
            <person name="Huang Y."/>
            <person name="Saxena R.K."/>
            <person name="Ji Y."/>
            <person name="Li M."/>
            <person name="Yan X."/>
            <person name="He Y."/>
            <person name="Liu Y."/>
            <person name="Wang X."/>
            <person name="Xiang C."/>
            <person name="Varshney R.K."/>
            <person name="Ding H."/>
            <person name="Gao S."/>
            <person name="Zong X."/>
        </authorList>
    </citation>
    <scope>NUCLEOTIDE SEQUENCE [LARGE SCALE GENOMIC DNA]</scope>
    <source>
        <strain evidence="2 3">cv. Zhongwan 6</strain>
    </source>
</reference>
<feature type="compositionally biased region" description="Basic and acidic residues" evidence="1">
    <location>
        <begin position="137"/>
        <end position="153"/>
    </location>
</feature>
<comment type="caution">
    <text evidence="2">The sequence shown here is derived from an EMBL/GenBank/DDBJ whole genome shotgun (WGS) entry which is preliminary data.</text>
</comment>
<organism evidence="2 3">
    <name type="scientific">Pisum sativum</name>
    <name type="common">Garden pea</name>
    <name type="synonym">Lathyrus oleraceus</name>
    <dbReference type="NCBI Taxonomy" id="3888"/>
    <lineage>
        <taxon>Eukaryota</taxon>
        <taxon>Viridiplantae</taxon>
        <taxon>Streptophyta</taxon>
        <taxon>Embryophyta</taxon>
        <taxon>Tracheophyta</taxon>
        <taxon>Spermatophyta</taxon>
        <taxon>Magnoliopsida</taxon>
        <taxon>eudicotyledons</taxon>
        <taxon>Gunneridae</taxon>
        <taxon>Pentapetalae</taxon>
        <taxon>rosids</taxon>
        <taxon>fabids</taxon>
        <taxon>Fabales</taxon>
        <taxon>Fabaceae</taxon>
        <taxon>Papilionoideae</taxon>
        <taxon>50 kb inversion clade</taxon>
        <taxon>NPAAA clade</taxon>
        <taxon>Hologalegina</taxon>
        <taxon>IRL clade</taxon>
        <taxon>Fabeae</taxon>
        <taxon>Lathyrus</taxon>
    </lineage>
</organism>
<keyword evidence="3" id="KW-1185">Reference proteome</keyword>
<dbReference type="AlphaFoldDB" id="A0A9D5A4K7"/>
<sequence>MIDEMCSLQTMVPGSPRLWDAFDHAQQAARVFKNRSSLRSTLLEAPSVLQPNYEWMSVTDSRACWNIGNGQRVKMLGDNWFLGQVEFEVWSPASTLVIRLIEDDANNGNLCRLPLKNSSETKHVRPVTFTMSQPLDEPPHTSERNADIERHVEPTAVNSIQPTSEEPEIRQ</sequence>
<dbReference type="EMBL" id="JAMSHJ010000006">
    <property type="protein sequence ID" value="KAI5395244.1"/>
    <property type="molecule type" value="Genomic_DNA"/>
</dbReference>
<dbReference type="Proteomes" id="UP001058974">
    <property type="component" value="Chromosome 6"/>
</dbReference>